<gene>
    <name evidence="10" type="ORF">K469DRAFT_583276</name>
</gene>
<dbReference type="Pfam" id="PF17801">
    <property type="entry name" value="Melibiase_C"/>
    <property type="match status" value="1"/>
</dbReference>
<reference evidence="10" key="1">
    <citation type="journal article" date="2020" name="Stud. Mycol.">
        <title>101 Dothideomycetes genomes: a test case for predicting lifestyles and emergence of pathogens.</title>
        <authorList>
            <person name="Haridas S."/>
            <person name="Albert R."/>
            <person name="Binder M."/>
            <person name="Bloem J."/>
            <person name="Labutti K."/>
            <person name="Salamov A."/>
            <person name="Andreopoulos B."/>
            <person name="Baker S."/>
            <person name="Barry K."/>
            <person name="Bills G."/>
            <person name="Bluhm B."/>
            <person name="Cannon C."/>
            <person name="Castanera R."/>
            <person name="Culley D."/>
            <person name="Daum C."/>
            <person name="Ezra D."/>
            <person name="Gonzalez J."/>
            <person name="Henrissat B."/>
            <person name="Kuo A."/>
            <person name="Liang C."/>
            <person name="Lipzen A."/>
            <person name="Lutzoni F."/>
            <person name="Magnuson J."/>
            <person name="Mondo S."/>
            <person name="Nolan M."/>
            <person name="Ohm R."/>
            <person name="Pangilinan J."/>
            <person name="Park H.-J."/>
            <person name="Ramirez L."/>
            <person name="Alfaro M."/>
            <person name="Sun H."/>
            <person name="Tritt A."/>
            <person name="Yoshinaga Y."/>
            <person name="Zwiers L.-H."/>
            <person name="Turgeon B."/>
            <person name="Goodwin S."/>
            <person name="Spatafora J."/>
            <person name="Crous P."/>
            <person name="Grigoriev I."/>
        </authorList>
    </citation>
    <scope>NUCLEOTIDE SEQUENCE</scope>
    <source>
        <strain evidence="10">CBS 207.26</strain>
    </source>
</reference>
<dbReference type="Gene3D" id="2.60.120.260">
    <property type="entry name" value="Galactose-binding domain-like"/>
    <property type="match status" value="1"/>
</dbReference>
<keyword evidence="4 8" id="KW-0732">Signal</keyword>
<keyword evidence="11" id="KW-1185">Reference proteome</keyword>
<dbReference type="Pfam" id="PF16499">
    <property type="entry name" value="Melibiase_2"/>
    <property type="match status" value="1"/>
</dbReference>
<feature type="chain" id="PRO_5025506398" description="Alpha-galactosidase" evidence="8">
    <location>
        <begin position="20"/>
        <end position="556"/>
    </location>
</feature>
<evidence type="ECO:0000256" key="2">
    <source>
        <dbReference type="ARBA" id="ARBA00009743"/>
    </source>
</evidence>
<proteinExistence type="inferred from homology"/>
<dbReference type="Proteomes" id="UP000800200">
    <property type="component" value="Unassembled WGS sequence"/>
</dbReference>
<keyword evidence="6 7" id="KW-0326">Glycosidase</keyword>
<dbReference type="EMBL" id="ML994643">
    <property type="protein sequence ID" value="KAF2183260.1"/>
    <property type="molecule type" value="Genomic_DNA"/>
</dbReference>
<dbReference type="EC" id="3.2.1.22" evidence="3 7"/>
<evidence type="ECO:0000256" key="1">
    <source>
        <dbReference type="ARBA" id="ARBA00001255"/>
    </source>
</evidence>
<dbReference type="InterPro" id="IPR002241">
    <property type="entry name" value="Glyco_hydro_27"/>
</dbReference>
<dbReference type="CDD" id="cd14792">
    <property type="entry name" value="GH27"/>
    <property type="match status" value="1"/>
</dbReference>
<protein>
    <recommendedName>
        <fullName evidence="3 7">Alpha-galactosidase</fullName>
        <ecNumber evidence="3 7">3.2.1.22</ecNumber>
    </recommendedName>
    <alternativeName>
        <fullName evidence="7">Melibiase</fullName>
    </alternativeName>
</protein>
<organism evidence="10 11">
    <name type="scientific">Zopfia rhizophila CBS 207.26</name>
    <dbReference type="NCBI Taxonomy" id="1314779"/>
    <lineage>
        <taxon>Eukaryota</taxon>
        <taxon>Fungi</taxon>
        <taxon>Dikarya</taxon>
        <taxon>Ascomycota</taxon>
        <taxon>Pezizomycotina</taxon>
        <taxon>Dothideomycetes</taxon>
        <taxon>Dothideomycetes incertae sedis</taxon>
        <taxon>Zopfiaceae</taxon>
        <taxon>Zopfia</taxon>
    </lineage>
</organism>
<feature type="domain" description="Alpha galactosidase C-terminal" evidence="9">
    <location>
        <begin position="330"/>
        <end position="403"/>
    </location>
</feature>
<dbReference type="SUPFAM" id="SSF51445">
    <property type="entry name" value="(Trans)glycosidases"/>
    <property type="match status" value="1"/>
</dbReference>
<evidence type="ECO:0000256" key="3">
    <source>
        <dbReference type="ARBA" id="ARBA00012755"/>
    </source>
</evidence>
<dbReference type="PANTHER" id="PTHR11452">
    <property type="entry name" value="ALPHA-GALACTOSIDASE/ALPHA-N-ACETYLGALACTOSAMINIDASE"/>
    <property type="match status" value="1"/>
</dbReference>
<dbReference type="PRINTS" id="PR00740">
    <property type="entry name" value="GLHYDRLASE27"/>
</dbReference>
<comment type="catalytic activity">
    <reaction evidence="1 7">
        <text>Hydrolysis of terminal, non-reducing alpha-D-galactose residues in alpha-D-galactosides, including galactose oligosaccharides, galactomannans and galactolipids.</text>
        <dbReference type="EC" id="3.2.1.22"/>
    </reaction>
</comment>
<accession>A0A6A6DZ95</accession>
<dbReference type="AlphaFoldDB" id="A0A6A6DZ95"/>
<evidence type="ECO:0000259" key="9">
    <source>
        <dbReference type="Pfam" id="PF17801"/>
    </source>
</evidence>
<dbReference type="PANTHER" id="PTHR11452:SF75">
    <property type="entry name" value="ALPHA-GALACTOSIDASE MEL1"/>
    <property type="match status" value="1"/>
</dbReference>
<dbReference type="CDD" id="cd04081">
    <property type="entry name" value="CBM35_galactosidase-like"/>
    <property type="match status" value="1"/>
</dbReference>
<evidence type="ECO:0000256" key="8">
    <source>
        <dbReference type="SAM" id="SignalP"/>
    </source>
</evidence>
<name>A0A6A6DZ95_9PEZI</name>
<feature type="signal peptide" evidence="8">
    <location>
        <begin position="1"/>
        <end position="19"/>
    </location>
</feature>
<evidence type="ECO:0000313" key="11">
    <source>
        <dbReference type="Proteomes" id="UP000800200"/>
    </source>
</evidence>
<sequence>MRLLNLFHLCIIFSNGAFSAKVRTKTPPMGWNSYNHYGCNPNETIIKTNAKGLVDQGLLELGYDQITVDCGWATSYRDSQNRLVWDPQKFPSGGPTLGSYVHGLNLKFGLYSGAGVKQCGSETIKASLGYETVDAAAFAEWGGDSLKYDNCWPDDKDTFLVLANLQSPMVQYNYPENDPSTRFRTMSDALEKVSRSIVYQVCQWGVGENLGTWARQISNSWRISNDIENKWKSIWRIANQVVPFYKHTGVGMYADMDMLMVGNSGLNIEEEKTHFGLWAINKSPLVIGCSLVPGATRKESITILKNKEVIAINQDSLGKQAQLVLRYTEEEYDIWAGELSSGRKVVAVVNWSNATKNIPFEPIPVGVSSASGVRDVYAATDLGSLAAPTTYNIPGHGIKLLVLSGISAAPAPKELFYYKATTASLTGGAQLVSCGTDCAPVNSKIGNINTSARASFSNVDAGGSGKKLVSVDFINYEVALGSAWADGTNTREMLISVNSGAAKRFSFPISGGNWFETGRLNIVLDGFVAGAKNTITFTGGKGSTWAPDLVGFAILG</sequence>
<dbReference type="Gene3D" id="3.20.20.70">
    <property type="entry name" value="Aldolase class I"/>
    <property type="match status" value="1"/>
</dbReference>
<dbReference type="FunFam" id="3.20.20.70:FF:000197">
    <property type="entry name" value="Alpha-galactosidase"/>
    <property type="match status" value="1"/>
</dbReference>
<dbReference type="GO" id="GO:0004557">
    <property type="term" value="F:alpha-galactosidase activity"/>
    <property type="evidence" value="ECO:0007669"/>
    <property type="project" value="UniProtKB-EC"/>
</dbReference>
<dbReference type="InterPro" id="IPR041233">
    <property type="entry name" value="Melibiase_C"/>
</dbReference>
<dbReference type="OrthoDB" id="5795902at2759"/>
<dbReference type="Gene3D" id="2.60.40.1180">
    <property type="entry name" value="Golgi alpha-mannosidase II"/>
    <property type="match status" value="1"/>
</dbReference>
<evidence type="ECO:0000256" key="7">
    <source>
        <dbReference type="RuleBase" id="RU361168"/>
    </source>
</evidence>
<dbReference type="GO" id="GO:0005975">
    <property type="term" value="P:carbohydrate metabolic process"/>
    <property type="evidence" value="ECO:0007669"/>
    <property type="project" value="InterPro"/>
</dbReference>
<dbReference type="SUPFAM" id="SSF51011">
    <property type="entry name" value="Glycosyl hydrolase domain"/>
    <property type="match status" value="1"/>
</dbReference>
<evidence type="ECO:0000256" key="4">
    <source>
        <dbReference type="ARBA" id="ARBA00022729"/>
    </source>
</evidence>
<dbReference type="InterPro" id="IPR013785">
    <property type="entry name" value="Aldolase_TIM"/>
</dbReference>
<comment type="similarity">
    <text evidence="2 7">Belongs to the glycosyl hydrolase 27 family.</text>
</comment>
<evidence type="ECO:0000313" key="10">
    <source>
        <dbReference type="EMBL" id="KAF2183260.1"/>
    </source>
</evidence>
<dbReference type="InterPro" id="IPR013780">
    <property type="entry name" value="Glyco_hydro_b"/>
</dbReference>
<keyword evidence="7" id="KW-1015">Disulfide bond</keyword>
<evidence type="ECO:0000256" key="5">
    <source>
        <dbReference type="ARBA" id="ARBA00022801"/>
    </source>
</evidence>
<keyword evidence="5 7" id="KW-0378">Hydrolase</keyword>
<dbReference type="InterPro" id="IPR017853">
    <property type="entry name" value="GH"/>
</dbReference>
<evidence type="ECO:0000256" key="6">
    <source>
        <dbReference type="ARBA" id="ARBA00023295"/>
    </source>
</evidence>